<dbReference type="EMBL" id="JBHTIA010000003">
    <property type="protein sequence ID" value="MFD0763558.1"/>
    <property type="molecule type" value="Genomic_DNA"/>
</dbReference>
<dbReference type="PANTHER" id="PTHR36842">
    <property type="entry name" value="PROTEIN TOLB HOMOLOG"/>
    <property type="match status" value="1"/>
</dbReference>
<gene>
    <name evidence="2" type="ORF">ACFQZI_01745</name>
</gene>
<organism evidence="2 3">
    <name type="scientific">Mucilaginibacter lutimaris</name>
    <dbReference type="NCBI Taxonomy" id="931629"/>
    <lineage>
        <taxon>Bacteria</taxon>
        <taxon>Pseudomonadati</taxon>
        <taxon>Bacteroidota</taxon>
        <taxon>Sphingobacteriia</taxon>
        <taxon>Sphingobacteriales</taxon>
        <taxon>Sphingobacteriaceae</taxon>
        <taxon>Mucilaginibacter</taxon>
    </lineage>
</organism>
<evidence type="ECO:0000313" key="3">
    <source>
        <dbReference type="Proteomes" id="UP001597073"/>
    </source>
</evidence>
<sequence>MKKNLIMALVLITGVLGACQKELKNSIPFDPEDLKPAIDTPLNSTNPKPAITGKLVYHSYSCYACEGTKMYIYNFNNNTVTWISQNWNIDYPMNAHFNPDGTKIVFMGQPAGSGDWDIYLWRVGDTDAPTNLTAGNGLKDEDPKFSPNGYRIAFKQDGDLKLLDLDANITDVITNTPSIEEGMPYYNDDATGLLFAQGAGSNSDIFHINLDGTNKTALANVANVQEYYPIKRDQNTFLYSRWYSADDHHDQIYMGYFANNTRTRLPFNNNNAEYADAYPCGTGYVILSSTRAGTSGGYDLYIADITSKNIWSLASYNAGINSSLNELGAAYTPN</sequence>
<protein>
    <submittedName>
        <fullName evidence="2">TolB family protein</fullName>
    </submittedName>
</protein>
<dbReference type="InterPro" id="IPR011659">
    <property type="entry name" value="WD40"/>
</dbReference>
<dbReference type="Pfam" id="PF07676">
    <property type="entry name" value="PD40"/>
    <property type="match status" value="1"/>
</dbReference>
<proteinExistence type="inferred from homology"/>
<name>A0ABW2ZA39_9SPHI</name>
<comment type="caution">
    <text evidence="2">The sequence shown here is derived from an EMBL/GenBank/DDBJ whole genome shotgun (WGS) entry which is preliminary data.</text>
</comment>
<keyword evidence="3" id="KW-1185">Reference proteome</keyword>
<dbReference type="PANTHER" id="PTHR36842:SF1">
    <property type="entry name" value="PROTEIN TOLB"/>
    <property type="match status" value="1"/>
</dbReference>
<reference evidence="3" key="1">
    <citation type="journal article" date="2019" name="Int. J. Syst. Evol. Microbiol.">
        <title>The Global Catalogue of Microorganisms (GCM) 10K type strain sequencing project: providing services to taxonomists for standard genome sequencing and annotation.</title>
        <authorList>
            <consortium name="The Broad Institute Genomics Platform"/>
            <consortium name="The Broad Institute Genome Sequencing Center for Infectious Disease"/>
            <person name="Wu L."/>
            <person name="Ma J."/>
        </authorList>
    </citation>
    <scope>NUCLEOTIDE SEQUENCE [LARGE SCALE GENOMIC DNA]</scope>
    <source>
        <strain evidence="3">CCUG 60742</strain>
    </source>
</reference>
<evidence type="ECO:0000313" key="2">
    <source>
        <dbReference type="EMBL" id="MFD0763558.1"/>
    </source>
</evidence>
<comment type="similarity">
    <text evidence="1">Belongs to the TolB family.</text>
</comment>
<dbReference type="Proteomes" id="UP001597073">
    <property type="component" value="Unassembled WGS sequence"/>
</dbReference>
<dbReference type="InterPro" id="IPR011042">
    <property type="entry name" value="6-blade_b-propeller_TolB-like"/>
</dbReference>
<dbReference type="Gene3D" id="2.120.10.30">
    <property type="entry name" value="TolB, C-terminal domain"/>
    <property type="match status" value="1"/>
</dbReference>
<dbReference type="SUPFAM" id="SSF82171">
    <property type="entry name" value="DPP6 N-terminal domain-like"/>
    <property type="match status" value="1"/>
</dbReference>
<dbReference type="PROSITE" id="PS51257">
    <property type="entry name" value="PROKAR_LIPOPROTEIN"/>
    <property type="match status" value="1"/>
</dbReference>
<dbReference type="RefSeq" id="WP_377137753.1">
    <property type="nucleotide sequence ID" value="NZ_JBHTIA010000003.1"/>
</dbReference>
<accession>A0ABW2ZA39</accession>
<evidence type="ECO:0000256" key="1">
    <source>
        <dbReference type="ARBA" id="ARBA00009820"/>
    </source>
</evidence>